<dbReference type="GO" id="GO:0020037">
    <property type="term" value="F:heme binding"/>
    <property type="evidence" value="ECO:0007669"/>
    <property type="project" value="InterPro"/>
</dbReference>
<keyword evidence="5 6" id="KW-0408">Iron</keyword>
<dbReference type="RefSeq" id="WP_251810680.1">
    <property type="nucleotide sequence ID" value="NZ_CP101527.1"/>
</dbReference>
<name>A0A9E8KRU0_9ALTE</name>
<evidence type="ECO:0000256" key="4">
    <source>
        <dbReference type="ARBA" id="ARBA00022982"/>
    </source>
</evidence>
<evidence type="ECO:0000313" key="9">
    <source>
        <dbReference type="EMBL" id="UZW76790.1"/>
    </source>
</evidence>
<dbReference type="GO" id="GO:0009055">
    <property type="term" value="F:electron transfer activity"/>
    <property type="evidence" value="ECO:0007669"/>
    <property type="project" value="InterPro"/>
</dbReference>
<feature type="compositionally biased region" description="Basic and acidic residues" evidence="7">
    <location>
        <begin position="26"/>
        <end position="52"/>
    </location>
</feature>
<feature type="region of interest" description="Disordered" evidence="7">
    <location>
        <begin position="26"/>
        <end position="74"/>
    </location>
</feature>
<evidence type="ECO:0000256" key="7">
    <source>
        <dbReference type="SAM" id="MobiDB-lite"/>
    </source>
</evidence>
<keyword evidence="10" id="KW-1185">Reference proteome</keyword>
<dbReference type="KEGG" id="asem:NNL22_03930"/>
<dbReference type="EMBL" id="CP101527">
    <property type="protein sequence ID" value="UZW76790.1"/>
    <property type="molecule type" value="Genomic_DNA"/>
</dbReference>
<evidence type="ECO:0000256" key="6">
    <source>
        <dbReference type="PROSITE-ProRule" id="PRU00433"/>
    </source>
</evidence>
<dbReference type="InterPro" id="IPR019020">
    <property type="entry name" value="Cyt-c552/DMSO_Rdtase_haem-bd"/>
</dbReference>
<dbReference type="Proteomes" id="UP001164472">
    <property type="component" value="Chromosome"/>
</dbReference>
<protein>
    <submittedName>
        <fullName evidence="9">Ethylbenzene dehydrogenase-related protein</fullName>
    </submittedName>
</protein>
<evidence type="ECO:0000256" key="5">
    <source>
        <dbReference type="ARBA" id="ARBA00023004"/>
    </source>
</evidence>
<dbReference type="SMART" id="SM00887">
    <property type="entry name" value="EB_dh"/>
    <property type="match status" value="1"/>
</dbReference>
<evidence type="ECO:0000256" key="2">
    <source>
        <dbReference type="ARBA" id="ARBA00022617"/>
    </source>
</evidence>
<organism evidence="9 10">
    <name type="scientific">Alkalimarinus sediminis</name>
    <dbReference type="NCBI Taxonomy" id="1632866"/>
    <lineage>
        <taxon>Bacteria</taxon>
        <taxon>Pseudomonadati</taxon>
        <taxon>Pseudomonadota</taxon>
        <taxon>Gammaproteobacteria</taxon>
        <taxon>Alteromonadales</taxon>
        <taxon>Alteromonadaceae</taxon>
        <taxon>Alkalimarinus</taxon>
    </lineage>
</organism>
<evidence type="ECO:0000259" key="8">
    <source>
        <dbReference type="PROSITE" id="PS51007"/>
    </source>
</evidence>
<keyword evidence="3 6" id="KW-0479">Metal-binding</keyword>
<feature type="domain" description="Cytochrome c" evidence="8">
    <location>
        <begin position="101"/>
        <end position="252"/>
    </location>
</feature>
<keyword evidence="1" id="KW-0813">Transport</keyword>
<proteinExistence type="predicted"/>
<evidence type="ECO:0000256" key="3">
    <source>
        <dbReference type="ARBA" id="ARBA00022723"/>
    </source>
</evidence>
<dbReference type="InterPro" id="IPR009056">
    <property type="entry name" value="Cyt_c-like_dom"/>
</dbReference>
<dbReference type="GO" id="GO:0046872">
    <property type="term" value="F:metal ion binding"/>
    <property type="evidence" value="ECO:0007669"/>
    <property type="project" value="UniProtKB-KW"/>
</dbReference>
<dbReference type="Pfam" id="PF09459">
    <property type="entry name" value="EB_dh"/>
    <property type="match status" value="1"/>
</dbReference>
<dbReference type="Gene3D" id="2.60.40.1190">
    <property type="match status" value="1"/>
</dbReference>
<accession>A0A9E8KRU0</accession>
<evidence type="ECO:0000313" key="10">
    <source>
        <dbReference type="Proteomes" id="UP001164472"/>
    </source>
</evidence>
<sequence>MAKPNATLHLFQKDILAAEKAEAEAAAEKVRKEEEKARKKAEAALKAEEDAKLAASQPKSANAAAPAKAAGTGSNVNWDSVPAKDITLFFPGTASIEWIHGREHGGKRAFTKGDRCVECHDSETMDMGAKIVTGEKLEESVIPGKRGSIPVTVQATYDAENLYMKFSWPEGEHAAVPFADGGKMDPDNQIKLAMMFGNDDVEFADRSGCWGSCHDDVKNMPGEVDDATIKAYADSSRLDTSGGITKYISESRTKVEYKGRRGAKLGGWDKLKSEDEIQAALAAGGFLDLIRFEVGTGKVEDGYILDERKMSGGQGATFTSNLTDGIWTVEMTRKLTSDKAGDVSFDTGTVYNFGFAIHDDFSDSRFHHVSLGYRLGFDTEEEGIEINATKQ</sequence>
<feature type="compositionally biased region" description="Low complexity" evidence="7">
    <location>
        <begin position="53"/>
        <end position="70"/>
    </location>
</feature>
<keyword evidence="4" id="KW-0249">Electron transport</keyword>
<dbReference type="AlphaFoldDB" id="A0A9E8KRU0"/>
<gene>
    <name evidence="9" type="ORF">NNL22_03930</name>
</gene>
<dbReference type="PROSITE" id="PS51007">
    <property type="entry name" value="CYTC"/>
    <property type="match status" value="1"/>
</dbReference>
<keyword evidence="2 6" id="KW-0349">Heme</keyword>
<reference evidence="9" key="1">
    <citation type="submission" date="2022-07" db="EMBL/GenBank/DDBJ databases">
        <title>Alkalimarinus sp. nov., isolated from gut of a Alitta virens.</title>
        <authorList>
            <person name="Yang A.I."/>
            <person name="Shin N.-R."/>
        </authorList>
    </citation>
    <scope>NUCLEOTIDE SEQUENCE</scope>
    <source>
        <strain evidence="9">FA028</strain>
    </source>
</reference>
<evidence type="ECO:0000256" key="1">
    <source>
        <dbReference type="ARBA" id="ARBA00022448"/>
    </source>
</evidence>